<accession>A0ABQ8E435</accession>
<protein>
    <recommendedName>
        <fullName evidence="4">DUF4283 domain-containing protein</fullName>
    </recommendedName>
</protein>
<proteinExistence type="predicted"/>
<evidence type="ECO:0008006" key="4">
    <source>
        <dbReference type="Google" id="ProtNLM"/>
    </source>
</evidence>
<dbReference type="EMBL" id="JAGKQM010000003">
    <property type="protein sequence ID" value="KAH0936372.1"/>
    <property type="molecule type" value="Genomic_DNA"/>
</dbReference>
<comment type="caution">
    <text evidence="2">The sequence shown here is derived from an EMBL/GenBank/DDBJ whole genome shotgun (WGS) entry which is preliminary data.</text>
</comment>
<reference evidence="2 3" key="1">
    <citation type="submission" date="2021-05" db="EMBL/GenBank/DDBJ databases">
        <title>Genome Assembly of Synthetic Allotetraploid Brassica napus Reveals Homoeologous Exchanges between Subgenomes.</title>
        <authorList>
            <person name="Davis J.T."/>
        </authorList>
    </citation>
    <scope>NUCLEOTIDE SEQUENCE [LARGE SCALE GENOMIC DNA]</scope>
    <source>
        <strain evidence="3">cv. Da-Ae</strain>
        <tissue evidence="2">Seedling</tissue>
    </source>
</reference>
<feature type="region of interest" description="Disordered" evidence="1">
    <location>
        <begin position="154"/>
        <end position="173"/>
    </location>
</feature>
<evidence type="ECO:0000256" key="1">
    <source>
        <dbReference type="SAM" id="MobiDB-lite"/>
    </source>
</evidence>
<evidence type="ECO:0000313" key="2">
    <source>
        <dbReference type="EMBL" id="KAH0936372.1"/>
    </source>
</evidence>
<evidence type="ECO:0000313" key="3">
    <source>
        <dbReference type="Proteomes" id="UP000824890"/>
    </source>
</evidence>
<keyword evidence="3" id="KW-1185">Reference proteome</keyword>
<dbReference type="Proteomes" id="UP000824890">
    <property type="component" value="Unassembled WGS sequence"/>
</dbReference>
<sequence length="281" mass="31919">MLISSGLCRKRSLLATWEMEQFLFNFENKEDLNSVLSQGPFHHNFCMFVLVCWEPVINDNYPSMVSARGRLTFKQDGGSQVSEEKSKPFRERASSYSRVQRSTYSLRAKRDSKHNDTQYKPYAYIRAKASVAYQDPRTEPVLMTAKAQSAAESSNTMDAKLKSTTKQTGIKDDDFTFRPSSERAHASHALHVDEQGNGDHSADEDMQDVVHGNELMLVHEDNLWGDELKYEDDLTHRDGSGPSHEIVHGSSILMIKAKERSDREVMNFGDEQKALTRSVTC</sequence>
<feature type="compositionally biased region" description="Basic and acidic residues" evidence="1">
    <location>
        <begin position="82"/>
        <end position="93"/>
    </location>
</feature>
<organism evidence="2 3">
    <name type="scientific">Brassica napus</name>
    <name type="common">Rape</name>
    <dbReference type="NCBI Taxonomy" id="3708"/>
    <lineage>
        <taxon>Eukaryota</taxon>
        <taxon>Viridiplantae</taxon>
        <taxon>Streptophyta</taxon>
        <taxon>Embryophyta</taxon>
        <taxon>Tracheophyta</taxon>
        <taxon>Spermatophyta</taxon>
        <taxon>Magnoliopsida</taxon>
        <taxon>eudicotyledons</taxon>
        <taxon>Gunneridae</taxon>
        <taxon>Pentapetalae</taxon>
        <taxon>rosids</taxon>
        <taxon>malvids</taxon>
        <taxon>Brassicales</taxon>
        <taxon>Brassicaceae</taxon>
        <taxon>Brassiceae</taxon>
        <taxon>Brassica</taxon>
    </lineage>
</organism>
<feature type="region of interest" description="Disordered" evidence="1">
    <location>
        <begin position="75"/>
        <end position="94"/>
    </location>
</feature>
<feature type="compositionally biased region" description="Polar residues" evidence="1">
    <location>
        <begin position="154"/>
        <end position="168"/>
    </location>
</feature>
<gene>
    <name evidence="2" type="ORF">HID58_013489</name>
</gene>
<name>A0ABQ8E435_BRANA</name>